<reference evidence="3 4" key="1">
    <citation type="submission" date="2020-10" db="EMBL/GenBank/DDBJ databases">
        <authorList>
            <person name="Castelo-Branco R."/>
            <person name="Eusebio N."/>
            <person name="Adriana R."/>
            <person name="Vieira A."/>
            <person name="Brugerolle De Fraissinette N."/>
            <person name="Rezende De Castro R."/>
            <person name="Schneider M.P."/>
            <person name="Vasconcelos V."/>
            <person name="Leao P.N."/>
        </authorList>
    </citation>
    <scope>NUCLEOTIDE SEQUENCE [LARGE SCALE GENOMIC DNA]</scope>
    <source>
        <strain evidence="3 4">LEGE 06226</strain>
    </source>
</reference>
<keyword evidence="2" id="KW-0812">Transmembrane</keyword>
<keyword evidence="4" id="KW-1185">Reference proteome</keyword>
<evidence type="ECO:0000256" key="1">
    <source>
        <dbReference type="SAM" id="Coils"/>
    </source>
</evidence>
<name>A0ABR9UBK2_9CYAN</name>
<evidence type="ECO:0000313" key="4">
    <source>
        <dbReference type="Proteomes" id="UP000640725"/>
    </source>
</evidence>
<dbReference type="RefSeq" id="WP_193869372.1">
    <property type="nucleotide sequence ID" value="NZ_JADEWU010000021.1"/>
</dbReference>
<evidence type="ECO:0000256" key="2">
    <source>
        <dbReference type="SAM" id="Phobius"/>
    </source>
</evidence>
<keyword evidence="2" id="KW-1133">Transmembrane helix</keyword>
<evidence type="ECO:0000313" key="3">
    <source>
        <dbReference type="EMBL" id="MBE9143841.1"/>
    </source>
</evidence>
<organism evidence="3 4">
    <name type="scientific">Planktothrix mougeotii LEGE 06226</name>
    <dbReference type="NCBI Taxonomy" id="1828728"/>
    <lineage>
        <taxon>Bacteria</taxon>
        <taxon>Bacillati</taxon>
        <taxon>Cyanobacteriota</taxon>
        <taxon>Cyanophyceae</taxon>
        <taxon>Oscillatoriophycideae</taxon>
        <taxon>Oscillatoriales</taxon>
        <taxon>Microcoleaceae</taxon>
        <taxon>Planktothrix</taxon>
    </lineage>
</organism>
<keyword evidence="1" id="KW-0175">Coiled coil</keyword>
<dbReference type="EMBL" id="JADEWU010000021">
    <property type="protein sequence ID" value="MBE9143841.1"/>
    <property type="molecule type" value="Genomic_DNA"/>
</dbReference>
<sequence length="454" mass="52207">MVDNEQLIYPTVDLFLYDLGEGLGELDTQIEENRSNFFTRIYGEKLDTEILNKIKRVEEKDGDYLPLLSGVQPLKQGDGYYYPVKLGDTYGLQIDCSGEKQNDPQKLFPKPLKSLSEIKTLIKNQLNSCEGTIGQSWFVWGLLTSDEQNSLETAKNCYQQINLFPDGNWERDLKERGKFLGAHFYELWKPPSHQHQTCDSVHLIICLFDAQLNSSWSELSKKVEQIYPQLMRLFCYRNKVVWSYCQSRQLKIELKKANPIILKRVKDLQKQVDQPQLDLNQLQKELAKILKVLWSYSEKLISLEQQESTIKTNLKNYQKRVNSIAELDFNSNPEATRKFLSFFSDYVEEKYLEQTKSDLRSLNSGFKLLENAIKTIEGIISIEQTKSDRNLNLTIGVVGTALAMSGVTASVLSTQPERPKSHGDFSFMTSPAFFISSLPVLISLIILGLSRFFR</sequence>
<protein>
    <submittedName>
        <fullName evidence="3">Uncharacterized protein</fullName>
    </submittedName>
</protein>
<comment type="caution">
    <text evidence="3">The sequence shown here is derived from an EMBL/GenBank/DDBJ whole genome shotgun (WGS) entry which is preliminary data.</text>
</comment>
<gene>
    <name evidence="3" type="ORF">IQ236_11495</name>
</gene>
<feature type="coiled-coil region" evidence="1">
    <location>
        <begin position="265"/>
        <end position="320"/>
    </location>
</feature>
<accession>A0ABR9UBK2</accession>
<feature type="transmembrane region" description="Helical" evidence="2">
    <location>
        <begin position="432"/>
        <end position="453"/>
    </location>
</feature>
<proteinExistence type="predicted"/>
<dbReference type="Proteomes" id="UP000640725">
    <property type="component" value="Unassembled WGS sequence"/>
</dbReference>
<keyword evidence="2" id="KW-0472">Membrane</keyword>
<feature type="transmembrane region" description="Helical" evidence="2">
    <location>
        <begin position="391"/>
        <end position="412"/>
    </location>
</feature>